<reference evidence="2" key="1">
    <citation type="journal article" date="2019" name="Int. J. Syst. Evol. Microbiol.">
        <title>The Global Catalogue of Microorganisms (GCM) 10K type strain sequencing project: providing services to taxonomists for standard genome sequencing and annotation.</title>
        <authorList>
            <consortium name="The Broad Institute Genomics Platform"/>
            <consortium name="The Broad Institute Genome Sequencing Center for Infectious Disease"/>
            <person name="Wu L."/>
            <person name="Ma J."/>
        </authorList>
    </citation>
    <scope>NUCLEOTIDE SEQUENCE [LARGE SCALE GENOMIC DNA]</scope>
    <source>
        <strain evidence="2">JCM 19173</strain>
    </source>
</reference>
<sequence>MGVPPFRALPLSGTRVHMPREEYRDAPDTTVAQRKQSNKACLEREEEVQGLFYGSLHGRAEQ</sequence>
<dbReference type="Proteomes" id="UP000604341">
    <property type="component" value="Unassembled WGS sequence"/>
</dbReference>
<gene>
    <name evidence="1" type="ORF">GCM10010844_21380</name>
</gene>
<evidence type="ECO:0000313" key="2">
    <source>
        <dbReference type="Proteomes" id="UP000604341"/>
    </source>
</evidence>
<proteinExistence type="predicted"/>
<evidence type="ECO:0000313" key="1">
    <source>
        <dbReference type="EMBL" id="GGL02532.1"/>
    </source>
</evidence>
<comment type="caution">
    <text evidence="1">The sequence shown here is derived from an EMBL/GenBank/DDBJ whole genome shotgun (WGS) entry which is preliminary data.</text>
</comment>
<keyword evidence="2" id="KW-1185">Reference proteome</keyword>
<organism evidence="1 2">
    <name type="scientific">Deinococcus radiotolerans</name>
    <dbReference type="NCBI Taxonomy" id="1309407"/>
    <lineage>
        <taxon>Bacteria</taxon>
        <taxon>Thermotogati</taxon>
        <taxon>Deinococcota</taxon>
        <taxon>Deinococci</taxon>
        <taxon>Deinococcales</taxon>
        <taxon>Deinococcaceae</taxon>
        <taxon>Deinococcus</taxon>
    </lineage>
</organism>
<accession>A0ABQ2FJI5</accession>
<name>A0ABQ2FJI5_9DEIO</name>
<dbReference type="EMBL" id="BMPE01000004">
    <property type="protein sequence ID" value="GGL02532.1"/>
    <property type="molecule type" value="Genomic_DNA"/>
</dbReference>
<protein>
    <submittedName>
        <fullName evidence="1">Uncharacterized protein</fullName>
    </submittedName>
</protein>